<comment type="subcellular location">
    <subcellularLocation>
        <location evidence="1">Nucleus</location>
    </subcellularLocation>
</comment>
<dbReference type="InterPro" id="IPR046955">
    <property type="entry name" value="PHR1-like"/>
</dbReference>
<organism evidence="7 8">
    <name type="scientific">Nicotiana attenuata</name>
    <name type="common">Coyote tobacco</name>
    <dbReference type="NCBI Taxonomy" id="49451"/>
    <lineage>
        <taxon>Eukaryota</taxon>
        <taxon>Viridiplantae</taxon>
        <taxon>Streptophyta</taxon>
        <taxon>Embryophyta</taxon>
        <taxon>Tracheophyta</taxon>
        <taxon>Spermatophyta</taxon>
        <taxon>Magnoliopsida</taxon>
        <taxon>eudicotyledons</taxon>
        <taxon>Gunneridae</taxon>
        <taxon>Pentapetalae</taxon>
        <taxon>asterids</taxon>
        <taxon>lamiids</taxon>
        <taxon>Solanales</taxon>
        <taxon>Solanaceae</taxon>
        <taxon>Nicotianoideae</taxon>
        <taxon>Nicotianeae</taxon>
        <taxon>Nicotiana</taxon>
    </lineage>
</organism>
<evidence type="ECO:0000256" key="2">
    <source>
        <dbReference type="ARBA" id="ARBA00023015"/>
    </source>
</evidence>
<dbReference type="PANTHER" id="PTHR31314:SF128">
    <property type="entry name" value="OS11G0106100 PROTEIN"/>
    <property type="match status" value="1"/>
</dbReference>
<gene>
    <name evidence="7" type="ORF">A4A49_38366</name>
</gene>
<keyword evidence="2" id="KW-0805">Transcription regulation</keyword>
<proteinExistence type="predicted"/>
<keyword evidence="3" id="KW-0804">Transcription</keyword>
<name>A0A1J6K834_NICAT</name>
<evidence type="ECO:0000256" key="3">
    <source>
        <dbReference type="ARBA" id="ARBA00023163"/>
    </source>
</evidence>
<dbReference type="GO" id="GO:0003700">
    <property type="term" value="F:DNA-binding transcription factor activity"/>
    <property type="evidence" value="ECO:0007669"/>
    <property type="project" value="InterPro"/>
</dbReference>
<dbReference type="Gramene" id="OIT26181">
    <property type="protein sequence ID" value="OIT26181"/>
    <property type="gene ID" value="A4A49_38366"/>
</dbReference>
<dbReference type="InterPro" id="IPR001005">
    <property type="entry name" value="SANT/Myb"/>
</dbReference>
<dbReference type="OMA" id="HAYFRTD"/>
<comment type="caution">
    <text evidence="7">The sequence shown here is derived from an EMBL/GenBank/DDBJ whole genome shotgun (WGS) entry which is preliminary data.</text>
</comment>
<feature type="domain" description="HTH myb-type" evidence="6">
    <location>
        <begin position="52"/>
        <end position="112"/>
    </location>
</feature>
<dbReference type="Proteomes" id="UP000187609">
    <property type="component" value="Unassembled WGS sequence"/>
</dbReference>
<evidence type="ECO:0000256" key="5">
    <source>
        <dbReference type="SAM" id="MobiDB-lite"/>
    </source>
</evidence>
<dbReference type="Gene3D" id="1.10.10.60">
    <property type="entry name" value="Homeodomain-like"/>
    <property type="match status" value="1"/>
</dbReference>
<dbReference type="GO" id="GO:0005634">
    <property type="term" value="C:nucleus"/>
    <property type="evidence" value="ECO:0007669"/>
    <property type="project" value="UniProtKB-SubCell"/>
</dbReference>
<dbReference type="GO" id="GO:0010597">
    <property type="term" value="P:green leaf volatile biosynthetic process"/>
    <property type="evidence" value="ECO:0007669"/>
    <property type="project" value="UniProtKB-ARBA"/>
</dbReference>
<evidence type="ECO:0000256" key="4">
    <source>
        <dbReference type="ARBA" id="ARBA00023242"/>
    </source>
</evidence>
<dbReference type="PANTHER" id="PTHR31314">
    <property type="entry name" value="MYB FAMILY TRANSCRIPTION FACTOR PHL7-LIKE"/>
    <property type="match status" value="1"/>
</dbReference>
<dbReference type="AlphaFoldDB" id="A0A1J6K834"/>
<feature type="region of interest" description="Disordered" evidence="5">
    <location>
        <begin position="1"/>
        <end position="41"/>
    </location>
</feature>
<reference evidence="7" key="1">
    <citation type="submission" date="2016-11" db="EMBL/GenBank/DDBJ databases">
        <title>The genome of Nicotiana attenuata.</title>
        <authorList>
            <person name="Xu S."/>
            <person name="Brockmoeller T."/>
            <person name="Gaquerel E."/>
            <person name="Navarro A."/>
            <person name="Kuhl H."/>
            <person name="Gase K."/>
            <person name="Ling Z."/>
            <person name="Zhou W."/>
            <person name="Kreitzer C."/>
            <person name="Stanke M."/>
            <person name="Tang H."/>
            <person name="Lyons E."/>
            <person name="Pandey P."/>
            <person name="Pandey S.P."/>
            <person name="Timmermann B."/>
            <person name="Baldwin I.T."/>
        </authorList>
    </citation>
    <scope>NUCLEOTIDE SEQUENCE [LARGE SCALE GENOMIC DNA]</scope>
    <source>
        <strain evidence="7">UT</strain>
    </source>
</reference>
<dbReference type="STRING" id="49451.A0A1J6K834"/>
<sequence length="344" mass="40414">MEKMSYSIDLNEEANNKRETDDMIEKTAEGNSSSEDIGNYENKSNRVRQYVRSKLPRLRWTPDLHLSFVRAIERLGGQERATPKLVLQTMNVRGLSIAHVKSHLQMYRSKKLGEFGQVLGHGHRAMQGKSYFYGNLSQRFNPIQDFKMKNGAIVLARNFNDDDNVNHHFQNSFARPRHETKEKISRYLEWTSNQGTNNLFRMKILQNGNHEIGPVRQSHFLEEKRWPPISEFKENQYWKEKRVSLSNISSNKNSQSLFQQNNFVQQPKWRWRYNSLEPKFETPFRPEMKRDKRLSEKDWLPDLQLGLSTVDNNKEQIQHSKKESDSTINTMLSLSLPSYSSSAT</sequence>
<dbReference type="Pfam" id="PF00249">
    <property type="entry name" value="Myb_DNA-binding"/>
    <property type="match status" value="1"/>
</dbReference>
<dbReference type="InterPro" id="IPR017930">
    <property type="entry name" value="Myb_dom"/>
</dbReference>
<dbReference type="SUPFAM" id="SSF46689">
    <property type="entry name" value="Homeodomain-like"/>
    <property type="match status" value="1"/>
</dbReference>
<dbReference type="EMBL" id="MJEQ01002946">
    <property type="protein sequence ID" value="OIT26181.1"/>
    <property type="molecule type" value="Genomic_DNA"/>
</dbReference>
<dbReference type="InterPro" id="IPR009057">
    <property type="entry name" value="Homeodomain-like_sf"/>
</dbReference>
<evidence type="ECO:0000256" key="1">
    <source>
        <dbReference type="ARBA" id="ARBA00004123"/>
    </source>
</evidence>
<dbReference type="GO" id="GO:0000976">
    <property type="term" value="F:transcription cis-regulatory region binding"/>
    <property type="evidence" value="ECO:0007669"/>
    <property type="project" value="UniProtKB-ARBA"/>
</dbReference>
<dbReference type="SMR" id="A0A1J6K834"/>
<evidence type="ECO:0000259" key="6">
    <source>
        <dbReference type="PROSITE" id="PS51294"/>
    </source>
</evidence>
<dbReference type="KEGG" id="nau:109215645"/>
<dbReference type="InterPro" id="IPR006447">
    <property type="entry name" value="Myb_dom_plants"/>
</dbReference>
<keyword evidence="8" id="KW-1185">Reference proteome</keyword>
<dbReference type="NCBIfam" id="TIGR01557">
    <property type="entry name" value="myb_SHAQKYF"/>
    <property type="match status" value="1"/>
</dbReference>
<dbReference type="PROSITE" id="PS51294">
    <property type="entry name" value="HTH_MYB"/>
    <property type="match status" value="1"/>
</dbReference>
<accession>A0A1J6K834</accession>
<evidence type="ECO:0000313" key="8">
    <source>
        <dbReference type="Proteomes" id="UP000187609"/>
    </source>
</evidence>
<dbReference type="OrthoDB" id="551907at2759"/>
<evidence type="ECO:0000313" key="7">
    <source>
        <dbReference type="EMBL" id="OIT26181.1"/>
    </source>
</evidence>
<dbReference type="FunFam" id="1.10.10.60:FF:000002">
    <property type="entry name" value="Myb family transcription factor"/>
    <property type="match status" value="1"/>
</dbReference>
<protein>
    <submittedName>
        <fullName evidence="7">Myb family transcription factor</fullName>
    </submittedName>
</protein>
<feature type="compositionally biased region" description="Basic and acidic residues" evidence="5">
    <location>
        <begin position="14"/>
        <end position="28"/>
    </location>
</feature>
<keyword evidence="4" id="KW-0539">Nucleus</keyword>